<protein>
    <submittedName>
        <fullName evidence="2">DUF3256 family protein</fullName>
    </submittedName>
</protein>
<keyword evidence="3" id="KW-1185">Reference proteome</keyword>
<dbReference type="InterPro" id="IPR021670">
    <property type="entry name" value="DUF3256"/>
</dbReference>
<feature type="chain" id="PRO_5020751280" evidence="1">
    <location>
        <begin position="22"/>
        <end position="219"/>
    </location>
</feature>
<dbReference type="EMBL" id="SRYZ01000032">
    <property type="protein sequence ID" value="TGY02592.1"/>
    <property type="molecule type" value="Genomic_DNA"/>
</dbReference>
<reference evidence="2 3" key="1">
    <citation type="submission" date="2019-04" db="EMBL/GenBank/DDBJ databases">
        <title>Microbes associate with the intestines of laboratory mice.</title>
        <authorList>
            <person name="Navarre W."/>
            <person name="Wong E."/>
            <person name="Huang K."/>
            <person name="Tropini C."/>
            <person name="Ng K."/>
            <person name="Yu B."/>
        </authorList>
    </citation>
    <scope>NUCLEOTIDE SEQUENCE [LARGE SCALE GENOMIC DNA]</scope>
    <source>
        <strain evidence="2 3">NM69_E16B</strain>
    </source>
</reference>
<dbReference type="Pfam" id="PF11644">
    <property type="entry name" value="DUF3256"/>
    <property type="match status" value="1"/>
</dbReference>
<dbReference type="RefSeq" id="WP_136010695.1">
    <property type="nucleotide sequence ID" value="NZ_SRYZ01000032.1"/>
</dbReference>
<dbReference type="Proteomes" id="UP000310532">
    <property type="component" value="Unassembled WGS sequence"/>
</dbReference>
<sequence>MIRKLSAFLFLAFIGWGCLQAQEAKTCFKNMPDSICPLLSAVNRADFIDFLESKMKAEVTNSLGGKSEMTKLSPDYIHVKMTPQGSWQMKLLPVNDSTKVICVVATVCAPACDSHVKFYNTDWKELTASSYLPALPVLDDFIAEASDTVDVYEYQDARRQADMLLMKADLSAEDATLTFTFTTTDYMGKEAAEKLKPFVRRFIVYTWNQGKFEKSSTSL</sequence>
<organism evidence="2 3">
    <name type="scientific">Bacteroides muris</name>
    <name type="common">ex Afrizal et al. 2022</name>
    <dbReference type="NCBI Taxonomy" id="2516960"/>
    <lineage>
        <taxon>Bacteria</taxon>
        <taxon>Pseudomonadati</taxon>
        <taxon>Bacteroidota</taxon>
        <taxon>Bacteroidia</taxon>
        <taxon>Bacteroidales</taxon>
        <taxon>Bacteroidaceae</taxon>
        <taxon>Bacteroides</taxon>
    </lineage>
</organism>
<keyword evidence="1" id="KW-0732">Signal</keyword>
<evidence type="ECO:0000313" key="2">
    <source>
        <dbReference type="EMBL" id="TGY02592.1"/>
    </source>
</evidence>
<dbReference type="AlphaFoldDB" id="A0A4S2AP69"/>
<gene>
    <name evidence="2" type="ORF">E5355_13070</name>
</gene>
<evidence type="ECO:0000313" key="3">
    <source>
        <dbReference type="Proteomes" id="UP000310532"/>
    </source>
</evidence>
<name>A0A4S2AP69_9BACE</name>
<feature type="signal peptide" evidence="1">
    <location>
        <begin position="1"/>
        <end position="21"/>
    </location>
</feature>
<proteinExistence type="predicted"/>
<evidence type="ECO:0000256" key="1">
    <source>
        <dbReference type="SAM" id="SignalP"/>
    </source>
</evidence>
<comment type="caution">
    <text evidence="2">The sequence shown here is derived from an EMBL/GenBank/DDBJ whole genome shotgun (WGS) entry which is preliminary data.</text>
</comment>
<dbReference type="SUPFAM" id="SSF160925">
    <property type="entry name" value="PG1388-like"/>
    <property type="match status" value="1"/>
</dbReference>
<accession>A0A4S2AP69</accession>